<dbReference type="EMBL" id="CP108264">
    <property type="protein sequence ID" value="WTU72614.1"/>
    <property type="molecule type" value="Genomic_DNA"/>
</dbReference>
<reference evidence="1" key="1">
    <citation type="submission" date="2022-10" db="EMBL/GenBank/DDBJ databases">
        <title>The complete genomes of actinobacterial strains from the NBC collection.</title>
        <authorList>
            <person name="Joergensen T.S."/>
            <person name="Alvarez Arevalo M."/>
            <person name="Sterndorff E.B."/>
            <person name="Faurdal D."/>
            <person name="Vuksanovic O."/>
            <person name="Mourched A.-S."/>
            <person name="Charusanti P."/>
            <person name="Shaw S."/>
            <person name="Blin K."/>
            <person name="Weber T."/>
        </authorList>
    </citation>
    <scope>NUCLEOTIDE SEQUENCE</scope>
    <source>
        <strain evidence="1">NBC_00049</strain>
    </source>
</reference>
<dbReference type="AlphaFoldDB" id="A0AAU2JM81"/>
<sequence length="313" mass="34437">MSFTEGYWKNVRKRQTLTMEIEQVPKCPAPHTQVPAVPPQPADLDEPAAQKLHMQLRAAATHIERSVEAFAQMVAAAHQGRIWLALGYSSWREYTEAELNLSGRHTYRLLEYAEVCTGIRETLTELGVPAPFECSPPESNEARPVGHTLPERALRGLKPQLPEVRAELAERVTAAEAAGEDLSNPQAVITHVTDSIAAVREAQEQPEPEELAGDKPDVSAEETAAVVLPSEPRYPRNENAKLLYSLSKIRDHLYGTVERAKKGGFDLKEPTFLTTVASDVELIAQFAAGVPRALRGEQVDQLASVRQLKVVAS</sequence>
<name>A0AAU2JM81_9ACTN</name>
<protein>
    <submittedName>
        <fullName evidence="1">Uncharacterized protein</fullName>
    </submittedName>
</protein>
<gene>
    <name evidence="1" type="ORF">OG327_04245</name>
</gene>
<evidence type="ECO:0000313" key="1">
    <source>
        <dbReference type="EMBL" id="WTU72614.1"/>
    </source>
</evidence>
<accession>A0AAU2JM81</accession>
<proteinExistence type="predicted"/>
<organism evidence="1">
    <name type="scientific">Streptomyces sp. NBC_00049</name>
    <dbReference type="NCBI Taxonomy" id="2903617"/>
    <lineage>
        <taxon>Bacteria</taxon>
        <taxon>Bacillati</taxon>
        <taxon>Actinomycetota</taxon>
        <taxon>Actinomycetes</taxon>
        <taxon>Kitasatosporales</taxon>
        <taxon>Streptomycetaceae</taxon>
        <taxon>Streptomyces</taxon>
    </lineage>
</organism>